<evidence type="ECO:0000256" key="4">
    <source>
        <dbReference type="ARBA" id="ARBA00042988"/>
    </source>
</evidence>
<gene>
    <name evidence="8" type="ORF">ESCO_000075</name>
</gene>
<proteinExistence type="inferred from homology"/>
<dbReference type="GO" id="GO:0047837">
    <property type="term" value="F:D-xylose 1-dehydrogenase (NADP+) activity"/>
    <property type="evidence" value="ECO:0007669"/>
    <property type="project" value="UniProtKB-EC"/>
</dbReference>
<dbReference type="STRING" id="150374.A0A0M8N2W1"/>
<evidence type="ECO:0000313" key="8">
    <source>
        <dbReference type="EMBL" id="KOS18840.1"/>
    </source>
</evidence>
<dbReference type="Proteomes" id="UP000053831">
    <property type="component" value="Unassembled WGS sequence"/>
</dbReference>
<evidence type="ECO:0000256" key="1">
    <source>
        <dbReference type="ARBA" id="ARBA00010928"/>
    </source>
</evidence>
<feature type="domain" description="GFO/IDH/MocA-like oxidoreductase" evidence="7">
    <location>
        <begin position="173"/>
        <end position="267"/>
    </location>
</feature>
<dbReference type="InterPro" id="IPR050984">
    <property type="entry name" value="Gfo/Idh/MocA_domain"/>
</dbReference>
<dbReference type="EC" id="1.1.1.179" evidence="3"/>
<dbReference type="PANTHER" id="PTHR22604:SF105">
    <property type="entry name" value="TRANS-1,2-DIHYDROBENZENE-1,2-DIOL DEHYDROGENASE"/>
    <property type="match status" value="1"/>
</dbReference>
<dbReference type="InterPro" id="IPR036291">
    <property type="entry name" value="NAD(P)-bd_dom_sf"/>
</dbReference>
<dbReference type="AlphaFoldDB" id="A0A0M8N2W1"/>
<dbReference type="OrthoDB" id="6417021at2759"/>
<dbReference type="SUPFAM" id="SSF55347">
    <property type="entry name" value="Glyceraldehyde-3-phosphate dehydrogenase-like, C-terminal domain"/>
    <property type="match status" value="1"/>
</dbReference>
<evidence type="ECO:0000256" key="5">
    <source>
        <dbReference type="ARBA" id="ARBA00049233"/>
    </source>
</evidence>
<name>A0A0M8N2W1_ESCWE</name>
<dbReference type="Gene3D" id="3.30.360.10">
    <property type="entry name" value="Dihydrodipicolinate Reductase, domain 2"/>
    <property type="match status" value="1"/>
</dbReference>
<dbReference type="Pfam" id="PF22725">
    <property type="entry name" value="GFO_IDH_MocA_C3"/>
    <property type="match status" value="1"/>
</dbReference>
<evidence type="ECO:0000259" key="6">
    <source>
        <dbReference type="Pfam" id="PF01408"/>
    </source>
</evidence>
<dbReference type="EMBL" id="LGSR01000020">
    <property type="protein sequence ID" value="KOS18840.1"/>
    <property type="molecule type" value="Genomic_DNA"/>
</dbReference>
<dbReference type="InterPro" id="IPR000683">
    <property type="entry name" value="Gfo/Idh/MocA-like_OxRdtase_N"/>
</dbReference>
<dbReference type="Pfam" id="PF01408">
    <property type="entry name" value="GFO_IDH_MocA"/>
    <property type="match status" value="1"/>
</dbReference>
<evidence type="ECO:0000259" key="7">
    <source>
        <dbReference type="Pfam" id="PF22725"/>
    </source>
</evidence>
<evidence type="ECO:0000256" key="2">
    <source>
        <dbReference type="ARBA" id="ARBA00023002"/>
    </source>
</evidence>
<keyword evidence="9" id="KW-1185">Reference proteome</keyword>
<feature type="domain" description="Gfo/Idh/MocA-like oxidoreductase N-terminal" evidence="6">
    <location>
        <begin position="27"/>
        <end position="130"/>
    </location>
</feature>
<comment type="caution">
    <text evidence="8">The sequence shown here is derived from an EMBL/GenBank/DDBJ whole genome shotgun (WGS) entry which is preliminary data.</text>
</comment>
<comment type="similarity">
    <text evidence="1">Belongs to the Gfo/Idh/MocA family.</text>
</comment>
<accession>A0A0M8N2W1</accession>
<sequence length="439" mass="48591">MAAFMSGVYRLWQSVYPPTPEKDSDALNFGILGAANIAPVAFVTPAKSHPKVIVHSIAARDPSRAASFAKKHGIRHVAEDYQAILDDPHIDAVYIPLPNGLHFEWALRALAHGKHVLLEKPSTSNSLEARLLFRSKTLHQAGPADAPAPVLMEAFHNRFHPAWTCFLRELDRPRIAKARAEGYLPWFMLSPGDIRYDHALAGGAMMDFGTYFVAALRDVFGEEPAAVEACDVEACAEPRQLCDHRFAARLAFPGGAIGEMQGSLSASLWECLRMPFPSVTVTHRPVILRGGADATDPAREAEAEAGTVETEKIRTVTFTNMLFPSIYHCVTVRDDFTVRKKGTGEPVRTYTERYTKKAYDFRDLGIAQPGEDYWTSHRYMLEQFVNRVRGDADEPGRAGGAVGDIKVTSEDAVQQMRALDMLYTKCGLGSRPTSEFRLN</sequence>
<dbReference type="InterPro" id="IPR055170">
    <property type="entry name" value="GFO_IDH_MocA-like_dom"/>
</dbReference>
<dbReference type="SUPFAM" id="SSF51735">
    <property type="entry name" value="NAD(P)-binding Rossmann-fold domains"/>
    <property type="match status" value="1"/>
</dbReference>
<dbReference type="GO" id="GO:0000166">
    <property type="term" value="F:nucleotide binding"/>
    <property type="evidence" value="ECO:0007669"/>
    <property type="project" value="InterPro"/>
</dbReference>
<evidence type="ECO:0000313" key="9">
    <source>
        <dbReference type="Proteomes" id="UP000053831"/>
    </source>
</evidence>
<dbReference type="PANTHER" id="PTHR22604">
    <property type="entry name" value="OXIDOREDUCTASES"/>
    <property type="match status" value="1"/>
</dbReference>
<dbReference type="Gene3D" id="3.40.50.720">
    <property type="entry name" value="NAD(P)-binding Rossmann-like Domain"/>
    <property type="match status" value="1"/>
</dbReference>
<protein>
    <recommendedName>
        <fullName evidence="3">D-xylose 1-dehydrogenase (NADP(+), D-xylono-1,5-lactone-forming)</fullName>
        <ecNumber evidence="3">1.1.1.179</ecNumber>
    </recommendedName>
    <alternativeName>
        <fullName evidence="4">D-xylose-NADP dehydrogenase</fullName>
    </alternativeName>
</protein>
<organism evidence="8 9">
    <name type="scientific">Escovopsis weberi</name>
    <dbReference type="NCBI Taxonomy" id="150374"/>
    <lineage>
        <taxon>Eukaryota</taxon>
        <taxon>Fungi</taxon>
        <taxon>Dikarya</taxon>
        <taxon>Ascomycota</taxon>
        <taxon>Pezizomycotina</taxon>
        <taxon>Sordariomycetes</taxon>
        <taxon>Hypocreomycetidae</taxon>
        <taxon>Hypocreales</taxon>
        <taxon>Hypocreaceae</taxon>
        <taxon>Escovopsis</taxon>
    </lineage>
</organism>
<evidence type="ECO:0000256" key="3">
    <source>
        <dbReference type="ARBA" id="ARBA00038984"/>
    </source>
</evidence>
<comment type="catalytic activity">
    <reaction evidence="5">
        <text>D-xylose + NADP(+) = D-xylono-1,5-lactone + NADPH + H(+)</text>
        <dbReference type="Rhea" id="RHEA:22000"/>
        <dbReference type="ChEBI" id="CHEBI:15378"/>
        <dbReference type="ChEBI" id="CHEBI:15867"/>
        <dbReference type="ChEBI" id="CHEBI:53455"/>
        <dbReference type="ChEBI" id="CHEBI:57783"/>
        <dbReference type="ChEBI" id="CHEBI:58349"/>
        <dbReference type="EC" id="1.1.1.179"/>
    </reaction>
</comment>
<keyword evidence="2" id="KW-0560">Oxidoreductase</keyword>
<reference evidence="8 9" key="1">
    <citation type="submission" date="2015-07" db="EMBL/GenBank/DDBJ databases">
        <title>The genome of the fungus Escovopsis weberi, a specialized disease agent of ant agriculture.</title>
        <authorList>
            <person name="de Man T.J."/>
            <person name="Stajich J.E."/>
            <person name="Kubicek C.P."/>
            <person name="Chenthamara K."/>
            <person name="Atanasova L."/>
            <person name="Druzhinina I.S."/>
            <person name="Birnbaum S."/>
            <person name="Barribeau S.M."/>
            <person name="Teiling C."/>
            <person name="Suen G."/>
            <person name="Currie C."/>
            <person name="Gerardo N.M."/>
        </authorList>
    </citation>
    <scope>NUCLEOTIDE SEQUENCE [LARGE SCALE GENOMIC DNA]</scope>
</reference>